<reference evidence="1" key="2">
    <citation type="journal article" date="2015" name="Fish Shellfish Immunol.">
        <title>Early steps in the European eel (Anguilla anguilla)-Vibrio vulnificus interaction in the gills: Role of the RtxA13 toxin.</title>
        <authorList>
            <person name="Callol A."/>
            <person name="Pajuelo D."/>
            <person name="Ebbesson L."/>
            <person name="Teles M."/>
            <person name="MacKenzie S."/>
            <person name="Amaro C."/>
        </authorList>
    </citation>
    <scope>NUCLEOTIDE SEQUENCE</scope>
</reference>
<name>A0A0E9QEY8_ANGAN</name>
<proteinExistence type="predicted"/>
<organism evidence="1">
    <name type="scientific">Anguilla anguilla</name>
    <name type="common">European freshwater eel</name>
    <name type="synonym">Muraena anguilla</name>
    <dbReference type="NCBI Taxonomy" id="7936"/>
    <lineage>
        <taxon>Eukaryota</taxon>
        <taxon>Metazoa</taxon>
        <taxon>Chordata</taxon>
        <taxon>Craniata</taxon>
        <taxon>Vertebrata</taxon>
        <taxon>Euteleostomi</taxon>
        <taxon>Actinopterygii</taxon>
        <taxon>Neopterygii</taxon>
        <taxon>Teleostei</taxon>
        <taxon>Anguilliformes</taxon>
        <taxon>Anguillidae</taxon>
        <taxon>Anguilla</taxon>
    </lineage>
</organism>
<protein>
    <submittedName>
        <fullName evidence="1">Uncharacterized protein</fullName>
    </submittedName>
</protein>
<sequence length="31" mass="3359">MKMPEASFLINCELGLVARFPVLPGDTPSQP</sequence>
<reference evidence="1" key="1">
    <citation type="submission" date="2014-11" db="EMBL/GenBank/DDBJ databases">
        <authorList>
            <person name="Amaro Gonzalez C."/>
        </authorList>
    </citation>
    <scope>NUCLEOTIDE SEQUENCE</scope>
</reference>
<dbReference type="EMBL" id="GBXM01093889">
    <property type="protein sequence ID" value="JAH14688.1"/>
    <property type="molecule type" value="Transcribed_RNA"/>
</dbReference>
<evidence type="ECO:0000313" key="1">
    <source>
        <dbReference type="EMBL" id="JAH14688.1"/>
    </source>
</evidence>
<accession>A0A0E9QEY8</accession>
<dbReference type="AlphaFoldDB" id="A0A0E9QEY8"/>